<sequence>MKKLNTIFSIIEKEKIILEEIQINFSDSKGIYLKIPDLPPTICVDKSILSYSYIYISILAEELGHHFTTNGDLTVKSKNYSEQLYKNKKERLARIWGANFLISDDEFVQALNSCISTIDEMAEYFHVTREVIHYKISSIISDELKYINIRNNFMTREIPYNSCAI</sequence>
<evidence type="ECO:0000313" key="2">
    <source>
        <dbReference type="EMBL" id="CAG9705722.1"/>
    </source>
</evidence>
<evidence type="ECO:0000259" key="1">
    <source>
        <dbReference type="Pfam" id="PF06114"/>
    </source>
</evidence>
<gene>
    <name evidence="2" type="ORF">CNEO_42020</name>
</gene>
<dbReference type="InterPro" id="IPR010359">
    <property type="entry name" value="IrrE_HExxH"/>
</dbReference>
<feature type="domain" description="IrrE N-terminal-like" evidence="1">
    <location>
        <begin position="56"/>
        <end position="137"/>
    </location>
</feature>
<evidence type="ECO:0000313" key="3">
    <source>
        <dbReference type="Proteomes" id="UP000789738"/>
    </source>
</evidence>
<protein>
    <submittedName>
        <fullName evidence="2">Zn peptidase</fullName>
    </submittedName>
</protein>
<dbReference type="Pfam" id="PF06114">
    <property type="entry name" value="Peptidase_M78"/>
    <property type="match status" value="1"/>
</dbReference>
<dbReference type="AlphaFoldDB" id="A0AA86JZH6"/>
<dbReference type="RefSeq" id="WP_125150153.1">
    <property type="nucleotide sequence ID" value="NZ_CAKJVE010000004.1"/>
</dbReference>
<dbReference type="Proteomes" id="UP000789738">
    <property type="component" value="Unassembled WGS sequence"/>
</dbReference>
<reference evidence="2" key="1">
    <citation type="submission" date="2021-10" db="EMBL/GenBank/DDBJ databases">
        <authorList>
            <person name="Mesa V."/>
        </authorList>
    </citation>
    <scope>NUCLEOTIDE SEQUENCE</scope>
    <source>
        <strain evidence="2">CC3_PB</strain>
    </source>
</reference>
<proteinExistence type="predicted"/>
<organism evidence="2 3">
    <name type="scientific">Clostridium neonatale</name>
    <dbReference type="NCBI Taxonomy" id="137838"/>
    <lineage>
        <taxon>Bacteria</taxon>
        <taxon>Bacillati</taxon>
        <taxon>Bacillota</taxon>
        <taxon>Clostridia</taxon>
        <taxon>Eubacteriales</taxon>
        <taxon>Clostridiaceae</taxon>
        <taxon>Clostridium</taxon>
    </lineage>
</organism>
<comment type="caution">
    <text evidence="2">The sequence shown here is derived from an EMBL/GenBank/DDBJ whole genome shotgun (WGS) entry which is preliminary data.</text>
</comment>
<dbReference type="EMBL" id="CAKJVE010000004">
    <property type="protein sequence ID" value="CAG9705722.1"/>
    <property type="molecule type" value="Genomic_DNA"/>
</dbReference>
<accession>A0AA86JZH6</accession>
<name>A0AA86JZH6_9CLOT</name>